<proteinExistence type="predicted"/>
<name>A0A2C6KNA5_9APIC</name>
<dbReference type="GeneID" id="94431538"/>
<dbReference type="RefSeq" id="XP_067919707.1">
    <property type="nucleotide sequence ID" value="XM_068068327.1"/>
</dbReference>
<sequence length="87" mass="10556">MKRTLLSPKHVSQRRGEKNKKEEEIFINLNRHVSLRRKVKYRKVKKKNEKRTLIQMWDGEVLPRLHTRDEKETRREKSSAAVETISF</sequence>
<evidence type="ECO:0000313" key="3">
    <source>
        <dbReference type="Proteomes" id="UP000221165"/>
    </source>
</evidence>
<dbReference type="Proteomes" id="UP000221165">
    <property type="component" value="Unassembled WGS sequence"/>
</dbReference>
<accession>A0A2C6KNA5</accession>
<dbReference type="VEuPathDB" id="ToxoDB:CSUI_008191"/>
<organism evidence="2 3">
    <name type="scientific">Cystoisospora suis</name>
    <dbReference type="NCBI Taxonomy" id="483139"/>
    <lineage>
        <taxon>Eukaryota</taxon>
        <taxon>Sar</taxon>
        <taxon>Alveolata</taxon>
        <taxon>Apicomplexa</taxon>
        <taxon>Conoidasida</taxon>
        <taxon>Coccidia</taxon>
        <taxon>Eucoccidiorida</taxon>
        <taxon>Eimeriorina</taxon>
        <taxon>Sarcocystidae</taxon>
        <taxon>Cystoisospora</taxon>
    </lineage>
</organism>
<reference evidence="2 3" key="1">
    <citation type="journal article" date="2017" name="Int. J. Parasitol.">
        <title>The genome of the protozoan parasite Cystoisospora suis and a reverse vaccinology approach to identify vaccine candidates.</title>
        <authorList>
            <person name="Palmieri N."/>
            <person name="Shrestha A."/>
            <person name="Ruttkowski B."/>
            <person name="Beck T."/>
            <person name="Vogl C."/>
            <person name="Tomley F."/>
            <person name="Blake D.P."/>
            <person name="Joachim A."/>
        </authorList>
    </citation>
    <scope>NUCLEOTIDE SEQUENCE [LARGE SCALE GENOMIC DNA]</scope>
    <source>
        <strain evidence="2 3">Wien I</strain>
    </source>
</reference>
<protein>
    <submittedName>
        <fullName evidence="2">Uncharacterized protein</fullName>
    </submittedName>
</protein>
<dbReference type="AlphaFoldDB" id="A0A2C6KNA5"/>
<keyword evidence="3" id="KW-1185">Reference proteome</keyword>
<evidence type="ECO:0000313" key="2">
    <source>
        <dbReference type="EMBL" id="PHJ17995.1"/>
    </source>
</evidence>
<evidence type="ECO:0000256" key="1">
    <source>
        <dbReference type="SAM" id="MobiDB-lite"/>
    </source>
</evidence>
<comment type="caution">
    <text evidence="2">The sequence shown here is derived from an EMBL/GenBank/DDBJ whole genome shotgun (WGS) entry which is preliminary data.</text>
</comment>
<gene>
    <name evidence="2" type="ORF">CSUI_008191</name>
</gene>
<feature type="region of interest" description="Disordered" evidence="1">
    <location>
        <begin position="1"/>
        <end position="21"/>
    </location>
</feature>
<dbReference type="EMBL" id="MIGC01004507">
    <property type="protein sequence ID" value="PHJ17995.1"/>
    <property type="molecule type" value="Genomic_DNA"/>
</dbReference>